<proteinExistence type="inferred from homology"/>
<protein>
    <submittedName>
        <fullName evidence="7">GMC family oxidoreductase</fullName>
    </submittedName>
</protein>
<gene>
    <name evidence="7" type="ORF">EYS09_15990</name>
</gene>
<dbReference type="Gene3D" id="3.30.410.40">
    <property type="match status" value="1"/>
</dbReference>
<dbReference type="SUPFAM" id="SSF54373">
    <property type="entry name" value="FAD-linked reductases, C-terminal domain"/>
    <property type="match status" value="1"/>
</dbReference>
<feature type="binding site" evidence="5">
    <location>
        <begin position="424"/>
        <end position="425"/>
    </location>
    <ligand>
        <name>FAD</name>
        <dbReference type="ChEBI" id="CHEBI:57692"/>
    </ligand>
</feature>
<evidence type="ECO:0000313" key="7">
    <source>
        <dbReference type="EMBL" id="TBO58712.1"/>
    </source>
</evidence>
<evidence type="ECO:0000259" key="6">
    <source>
        <dbReference type="PROSITE" id="PS00624"/>
    </source>
</evidence>
<dbReference type="RefSeq" id="WP_131123766.1">
    <property type="nucleotide sequence ID" value="NZ_SIXH01000121.1"/>
</dbReference>
<dbReference type="Pfam" id="PF05199">
    <property type="entry name" value="GMC_oxred_C"/>
    <property type="match status" value="1"/>
</dbReference>
<dbReference type="Gene3D" id="3.50.50.60">
    <property type="entry name" value="FAD/NAD(P)-binding domain"/>
    <property type="match status" value="1"/>
</dbReference>
<organism evidence="7 8">
    <name type="scientific">Streptomyces kasugaensis</name>
    <dbReference type="NCBI Taxonomy" id="1946"/>
    <lineage>
        <taxon>Bacteria</taxon>
        <taxon>Bacillati</taxon>
        <taxon>Actinomycetota</taxon>
        <taxon>Actinomycetes</taxon>
        <taxon>Kitasatosporales</taxon>
        <taxon>Streptomycetaceae</taxon>
        <taxon>Streptomyces</taxon>
    </lineage>
</organism>
<comment type="similarity">
    <text evidence="2">Belongs to the GMC oxidoreductase family.</text>
</comment>
<dbReference type="Pfam" id="PF00732">
    <property type="entry name" value="GMC_oxred_N"/>
    <property type="match status" value="1"/>
</dbReference>
<dbReference type="GO" id="GO:0050660">
    <property type="term" value="F:flavin adenine dinucleotide binding"/>
    <property type="evidence" value="ECO:0007669"/>
    <property type="project" value="InterPro"/>
</dbReference>
<dbReference type="Proteomes" id="UP000292452">
    <property type="component" value="Unassembled WGS sequence"/>
</dbReference>
<dbReference type="PROSITE" id="PS51257">
    <property type="entry name" value="PROKAR_LIPOPROTEIN"/>
    <property type="match status" value="1"/>
</dbReference>
<dbReference type="PANTHER" id="PTHR11552:SF147">
    <property type="entry name" value="CHOLINE DEHYDROGENASE, MITOCHONDRIAL"/>
    <property type="match status" value="1"/>
</dbReference>
<dbReference type="InterPro" id="IPR012132">
    <property type="entry name" value="GMC_OxRdtase"/>
</dbReference>
<evidence type="ECO:0000256" key="2">
    <source>
        <dbReference type="ARBA" id="ARBA00010790"/>
    </source>
</evidence>
<dbReference type="SUPFAM" id="SSF51905">
    <property type="entry name" value="FAD/NAD(P)-binding domain"/>
    <property type="match status" value="1"/>
</dbReference>
<feature type="domain" description="Glucose-methanol-choline oxidoreductase N-terminal" evidence="6">
    <location>
        <begin position="238"/>
        <end position="252"/>
    </location>
</feature>
<evidence type="ECO:0000256" key="5">
    <source>
        <dbReference type="PIRSR" id="PIRSR000137-2"/>
    </source>
</evidence>
<keyword evidence="4 5" id="KW-0274">FAD</keyword>
<comment type="cofactor">
    <cofactor evidence="1 5">
        <name>FAD</name>
        <dbReference type="ChEBI" id="CHEBI:57692"/>
    </cofactor>
</comment>
<feature type="binding site" evidence="5">
    <location>
        <position position="203"/>
    </location>
    <ligand>
        <name>FAD</name>
        <dbReference type="ChEBI" id="CHEBI:57692"/>
    </ligand>
</feature>
<evidence type="ECO:0000256" key="4">
    <source>
        <dbReference type="ARBA" id="ARBA00022827"/>
    </source>
</evidence>
<accession>A0A4Q9HUF3</accession>
<dbReference type="AlphaFoldDB" id="A0A4Q9HUF3"/>
<keyword evidence="8" id="KW-1185">Reference proteome</keyword>
<keyword evidence="3" id="KW-0285">Flavoprotein</keyword>
<dbReference type="InterPro" id="IPR007867">
    <property type="entry name" value="GMC_OxRtase_C"/>
</dbReference>
<dbReference type="PANTHER" id="PTHR11552">
    <property type="entry name" value="GLUCOSE-METHANOL-CHOLINE GMC OXIDOREDUCTASE"/>
    <property type="match status" value="1"/>
</dbReference>
<evidence type="ECO:0000256" key="3">
    <source>
        <dbReference type="ARBA" id="ARBA00022630"/>
    </source>
</evidence>
<dbReference type="PROSITE" id="PS00624">
    <property type="entry name" value="GMC_OXRED_2"/>
    <property type="match status" value="1"/>
</dbReference>
<dbReference type="EMBL" id="SIXH01000121">
    <property type="protein sequence ID" value="TBO58712.1"/>
    <property type="molecule type" value="Genomic_DNA"/>
</dbReference>
<feature type="binding site" evidence="5">
    <location>
        <position position="423"/>
    </location>
    <ligand>
        <name>substrate</name>
    </ligand>
</feature>
<dbReference type="PIRSF" id="PIRSF000137">
    <property type="entry name" value="Alcohol_oxidase"/>
    <property type="match status" value="1"/>
</dbReference>
<name>A0A4Q9HUF3_STRKA</name>
<reference evidence="7 8" key="1">
    <citation type="submission" date="2019-02" db="EMBL/GenBank/DDBJ databases">
        <title>Draft Genome Sequence of Streptomyces sp. AM-2504, identified by 16S rRNA comparative analysis as a Streptomyces Kasugaensis strain.</title>
        <authorList>
            <person name="Napolioni V."/>
            <person name="Giuliodori A.M."/>
            <person name="Spurio R."/>
            <person name="Fabbretti A."/>
        </authorList>
    </citation>
    <scope>NUCLEOTIDE SEQUENCE [LARGE SCALE GENOMIC DNA]</scope>
    <source>
        <strain evidence="7 8">AM-2504</strain>
    </source>
</reference>
<comment type="caution">
    <text evidence="7">The sequence shown here is derived from an EMBL/GenBank/DDBJ whole genome shotgun (WGS) entry which is preliminary data.</text>
</comment>
<dbReference type="GO" id="GO:0016614">
    <property type="term" value="F:oxidoreductase activity, acting on CH-OH group of donors"/>
    <property type="evidence" value="ECO:0007669"/>
    <property type="project" value="InterPro"/>
</dbReference>
<dbReference type="InterPro" id="IPR036188">
    <property type="entry name" value="FAD/NAD-bd_sf"/>
</dbReference>
<evidence type="ECO:0000256" key="1">
    <source>
        <dbReference type="ARBA" id="ARBA00001974"/>
    </source>
</evidence>
<sequence length="489" mass="52365">MKPTDHADIVVLGGGTAGCVVAGRLAREHDVLLLEAGPDYGPDQADWPADLLDATTLPASHDWGYRAGRHVFERCRAIGGCSTHNGCTQSSGWAGDYDAWAADGSPGWDSASLRPFFDKAAQALRLRNYRESEIQPFQRSFIAAGAALGLPVRHDFDQLDGEAGIGCAPVNITPDGVRVNTAFAYLDPVRNLGKLTVAAGMTVDRIILDNGRAVAVEIITESGDRRRISAGLIVLSAGAYGSPEVLLRSGIGPAAHLADLGIEVRHDLPGVGENLHDHPTIQLEFAGSAELAAELADFASTHLLPDEQAMAKLRSHRAGDAPYDLHVFPWIERDPALEHGWRCIVPIGLLRPRSRGTVRLRSADPHALADVDHAYLTDPADLDALAHGLGWARELDLSPYLGTPLLVPQGDTRDWIRGHHQHYWHPAGSCRMGPAGDPLAVVDHTGKVHGLDGLHIADASVFPDIPRGTPALPTTVVGERIAAFLQELL</sequence>
<dbReference type="InterPro" id="IPR000172">
    <property type="entry name" value="GMC_OxRdtase_N"/>
</dbReference>
<evidence type="ECO:0000313" key="8">
    <source>
        <dbReference type="Proteomes" id="UP000292452"/>
    </source>
</evidence>